<name>A0A6J4SUQ8_9ACTN</name>
<evidence type="ECO:0000259" key="2">
    <source>
        <dbReference type="Pfam" id="PF09851"/>
    </source>
</evidence>
<gene>
    <name evidence="3" type="ORF">AVDCRST_MAG12-2966</name>
</gene>
<dbReference type="EMBL" id="CADCVK010000416">
    <property type="protein sequence ID" value="CAA9506046.1"/>
    <property type="molecule type" value="Genomic_DNA"/>
</dbReference>
<keyword evidence="1" id="KW-1133">Transmembrane helix</keyword>
<dbReference type="Pfam" id="PF09851">
    <property type="entry name" value="SHOCT"/>
    <property type="match status" value="1"/>
</dbReference>
<sequence>MPRLGSREALLAAVVFAAVVVVLSTTVPGPGAMLMFLLPPAALFVVLYFVVRWAVAAGLRDAGGGAGSRKAREVLDERYARGELGQEDYERMRSRLETP</sequence>
<dbReference type="AlphaFoldDB" id="A0A6J4SUQ8"/>
<feature type="transmembrane region" description="Helical" evidence="1">
    <location>
        <begin position="34"/>
        <end position="51"/>
    </location>
</feature>
<evidence type="ECO:0000256" key="1">
    <source>
        <dbReference type="SAM" id="Phobius"/>
    </source>
</evidence>
<keyword evidence="1" id="KW-0472">Membrane</keyword>
<protein>
    <recommendedName>
        <fullName evidence="2">SHOCT domain-containing protein</fullName>
    </recommendedName>
</protein>
<dbReference type="InterPro" id="IPR018649">
    <property type="entry name" value="SHOCT"/>
</dbReference>
<feature type="domain" description="SHOCT" evidence="2">
    <location>
        <begin position="73"/>
        <end position="96"/>
    </location>
</feature>
<evidence type="ECO:0000313" key="3">
    <source>
        <dbReference type="EMBL" id="CAA9506046.1"/>
    </source>
</evidence>
<proteinExistence type="predicted"/>
<organism evidence="3">
    <name type="scientific">uncultured Rubrobacteraceae bacterium</name>
    <dbReference type="NCBI Taxonomy" id="349277"/>
    <lineage>
        <taxon>Bacteria</taxon>
        <taxon>Bacillati</taxon>
        <taxon>Actinomycetota</taxon>
        <taxon>Rubrobacteria</taxon>
        <taxon>Rubrobacterales</taxon>
        <taxon>Rubrobacteraceae</taxon>
        <taxon>environmental samples</taxon>
    </lineage>
</organism>
<accession>A0A6J4SUQ8</accession>
<reference evidence="3" key="1">
    <citation type="submission" date="2020-02" db="EMBL/GenBank/DDBJ databases">
        <authorList>
            <person name="Meier V. D."/>
        </authorList>
    </citation>
    <scope>NUCLEOTIDE SEQUENCE</scope>
    <source>
        <strain evidence="3">AVDCRST_MAG12</strain>
    </source>
</reference>
<keyword evidence="1" id="KW-0812">Transmembrane</keyword>